<dbReference type="Gene3D" id="3.80.10.10">
    <property type="entry name" value="Ribonuclease Inhibitor"/>
    <property type="match status" value="1"/>
</dbReference>
<dbReference type="Proteomes" id="UP001498476">
    <property type="component" value="Unassembled WGS sequence"/>
</dbReference>
<evidence type="ECO:0000313" key="1">
    <source>
        <dbReference type="EMBL" id="KAK7417850.1"/>
    </source>
</evidence>
<gene>
    <name evidence="1" type="ORF">QQX98_004325</name>
</gene>
<comment type="caution">
    <text evidence="1">The sequence shown here is derived from an EMBL/GenBank/DDBJ whole genome shotgun (WGS) entry which is preliminary data.</text>
</comment>
<dbReference type="SUPFAM" id="SSF52047">
    <property type="entry name" value="RNI-like"/>
    <property type="match status" value="1"/>
</dbReference>
<dbReference type="InterPro" id="IPR032675">
    <property type="entry name" value="LRR_dom_sf"/>
</dbReference>
<sequence length="436" mass="50325">MKTCSNIVELDLYASVFGCSNFPRRYNLPFNLDGSDRYLSSLRVLKLEAYDFDGRDWEGIQRHCPIWSNKDGAWPLDRPSWESWVYNVLWDIDYTCFRLIGSWWVTSGNALRWYNASKLSPEKRTKTNLELWLEAMDFSQIHTLAIKETHHPTIKGDALFNHLPAALPSLRSLTVGGPWTDFGAATLPKTPPARDFILAFPPSSLTNLTWLDNSSCDEEIFNKVLQHHGQTLKQLEWRNSELRYKLRPILSIDQIQQLGALAPDLQDLTIDLNREGSDSWPHAKLDALATSLPKLTSLTIYFELATECGRKRLNDEYTGAYTGPKYFVQPLLETSSAREMFKRLRAAKVGEELTTVRFRAGDWTRSYHGGLRDGPSWLEGRRVDIKCTVFNEDGTRKEEEVWCRAVMPRYSQEVGRRASYYRRNAQELQDYDSMDE</sequence>
<reference evidence="1 2" key="1">
    <citation type="journal article" date="2025" name="Microbiol. Resour. Announc.">
        <title>Draft genome sequences for Neonectria magnoliae and Neonectria punicea, canker pathogens of Liriodendron tulipifera and Acer saccharum in West Virginia.</title>
        <authorList>
            <person name="Petronek H.M."/>
            <person name="Kasson M.T."/>
            <person name="Metheny A.M."/>
            <person name="Stauder C.M."/>
            <person name="Lovett B."/>
            <person name="Lynch S.C."/>
            <person name="Garnas J.R."/>
            <person name="Kasson L.R."/>
            <person name="Stajich J.E."/>
        </authorList>
    </citation>
    <scope>NUCLEOTIDE SEQUENCE [LARGE SCALE GENOMIC DNA]</scope>
    <source>
        <strain evidence="1 2">NRRL 64653</strain>
    </source>
</reference>
<dbReference type="EMBL" id="JAZAVJ010000053">
    <property type="protein sequence ID" value="KAK7417850.1"/>
    <property type="molecule type" value="Genomic_DNA"/>
</dbReference>
<evidence type="ECO:0000313" key="2">
    <source>
        <dbReference type="Proteomes" id="UP001498476"/>
    </source>
</evidence>
<protein>
    <submittedName>
        <fullName evidence="1">Uncharacterized protein</fullName>
    </submittedName>
</protein>
<name>A0ABR1H9P5_9HYPO</name>
<accession>A0ABR1H9P5</accession>
<proteinExistence type="predicted"/>
<keyword evidence="2" id="KW-1185">Reference proteome</keyword>
<organism evidence="1 2">
    <name type="scientific">Neonectria punicea</name>
    <dbReference type="NCBI Taxonomy" id="979145"/>
    <lineage>
        <taxon>Eukaryota</taxon>
        <taxon>Fungi</taxon>
        <taxon>Dikarya</taxon>
        <taxon>Ascomycota</taxon>
        <taxon>Pezizomycotina</taxon>
        <taxon>Sordariomycetes</taxon>
        <taxon>Hypocreomycetidae</taxon>
        <taxon>Hypocreales</taxon>
        <taxon>Nectriaceae</taxon>
        <taxon>Neonectria</taxon>
    </lineage>
</organism>